<protein>
    <submittedName>
        <fullName evidence="10">Sugar ABC transporter ATP-binding protein</fullName>
    </submittedName>
</protein>
<evidence type="ECO:0000313" key="11">
    <source>
        <dbReference type="Proteomes" id="UP000314011"/>
    </source>
</evidence>
<dbReference type="EMBL" id="VFFF01000001">
    <property type="protein sequence ID" value="TNY33276.1"/>
    <property type="molecule type" value="Genomic_DNA"/>
</dbReference>
<dbReference type="InterPro" id="IPR017871">
    <property type="entry name" value="ABC_transporter-like_CS"/>
</dbReference>
<evidence type="ECO:0000256" key="8">
    <source>
        <dbReference type="ARBA" id="ARBA00023136"/>
    </source>
</evidence>
<dbReference type="InterPro" id="IPR050107">
    <property type="entry name" value="ABC_carbohydrate_import_ATPase"/>
</dbReference>
<keyword evidence="11" id="KW-1185">Reference proteome</keyword>
<dbReference type="InterPro" id="IPR003439">
    <property type="entry name" value="ABC_transporter-like_ATP-bd"/>
</dbReference>
<keyword evidence="5" id="KW-0547">Nucleotide-binding</keyword>
<keyword evidence="4" id="KW-0677">Repeat</keyword>
<feature type="domain" description="ABC transporter" evidence="9">
    <location>
        <begin position="3"/>
        <end position="245"/>
    </location>
</feature>
<accession>A0A5C5GIM5</accession>
<keyword evidence="7" id="KW-1278">Translocase</keyword>
<dbReference type="GO" id="GO:0016887">
    <property type="term" value="F:ATP hydrolysis activity"/>
    <property type="evidence" value="ECO:0007669"/>
    <property type="project" value="InterPro"/>
</dbReference>
<gene>
    <name evidence="10" type="ORF">FHY64_08375</name>
</gene>
<organism evidence="10 11">
    <name type="scientific">Pelagovum pacificum</name>
    <dbReference type="NCBI Taxonomy" id="2588711"/>
    <lineage>
        <taxon>Bacteria</taxon>
        <taxon>Pseudomonadati</taxon>
        <taxon>Pseudomonadota</taxon>
        <taxon>Alphaproteobacteria</taxon>
        <taxon>Rhodobacterales</taxon>
        <taxon>Paracoccaceae</taxon>
        <taxon>Pelagovum</taxon>
    </lineage>
</organism>
<evidence type="ECO:0000256" key="5">
    <source>
        <dbReference type="ARBA" id="ARBA00022741"/>
    </source>
</evidence>
<dbReference type="RefSeq" id="WP_140193963.1">
    <property type="nucleotide sequence ID" value="NZ_CP065915.1"/>
</dbReference>
<evidence type="ECO:0000313" key="10">
    <source>
        <dbReference type="EMBL" id="TNY33276.1"/>
    </source>
</evidence>
<evidence type="ECO:0000256" key="4">
    <source>
        <dbReference type="ARBA" id="ARBA00022737"/>
    </source>
</evidence>
<dbReference type="PROSITE" id="PS50893">
    <property type="entry name" value="ABC_TRANSPORTER_2"/>
    <property type="match status" value="2"/>
</dbReference>
<dbReference type="OrthoDB" id="9805029at2"/>
<dbReference type="Gene3D" id="3.40.50.300">
    <property type="entry name" value="P-loop containing nucleotide triphosphate hydrolases"/>
    <property type="match status" value="2"/>
</dbReference>
<dbReference type="InterPro" id="IPR027417">
    <property type="entry name" value="P-loop_NTPase"/>
</dbReference>
<dbReference type="PROSITE" id="PS00211">
    <property type="entry name" value="ABC_TRANSPORTER_1"/>
    <property type="match status" value="1"/>
</dbReference>
<keyword evidence="1" id="KW-0813">Transport</keyword>
<dbReference type="SMART" id="SM00382">
    <property type="entry name" value="AAA"/>
    <property type="match status" value="1"/>
</dbReference>
<comment type="caution">
    <text evidence="10">The sequence shown here is derived from an EMBL/GenBank/DDBJ whole genome shotgun (WGS) entry which is preliminary data.</text>
</comment>
<reference evidence="10 11" key="1">
    <citation type="submission" date="2019-06" db="EMBL/GenBank/DDBJ databases">
        <title>Genome of new Rhodobacteraceae sp. SM1903.</title>
        <authorList>
            <person name="Ren X."/>
        </authorList>
    </citation>
    <scope>NUCLEOTIDE SEQUENCE [LARGE SCALE GENOMIC DNA]</scope>
    <source>
        <strain evidence="10 11">SM1903</strain>
    </source>
</reference>
<dbReference type="InterPro" id="IPR003593">
    <property type="entry name" value="AAA+_ATPase"/>
</dbReference>
<keyword evidence="2" id="KW-1003">Cell membrane</keyword>
<dbReference type="Pfam" id="PF00005">
    <property type="entry name" value="ABC_tran"/>
    <property type="match status" value="2"/>
</dbReference>
<evidence type="ECO:0000256" key="2">
    <source>
        <dbReference type="ARBA" id="ARBA00022475"/>
    </source>
</evidence>
<name>A0A5C5GIM5_9RHOB</name>
<dbReference type="SUPFAM" id="SSF52540">
    <property type="entry name" value="P-loop containing nucleoside triphosphate hydrolases"/>
    <property type="match status" value="2"/>
</dbReference>
<keyword evidence="6 10" id="KW-0067">ATP-binding</keyword>
<evidence type="ECO:0000256" key="6">
    <source>
        <dbReference type="ARBA" id="ARBA00022840"/>
    </source>
</evidence>
<dbReference type="Proteomes" id="UP000314011">
    <property type="component" value="Unassembled WGS sequence"/>
</dbReference>
<feature type="domain" description="ABC transporter" evidence="9">
    <location>
        <begin position="257"/>
        <end position="494"/>
    </location>
</feature>
<dbReference type="PANTHER" id="PTHR43790">
    <property type="entry name" value="CARBOHYDRATE TRANSPORT ATP-BINDING PROTEIN MG119-RELATED"/>
    <property type="match status" value="1"/>
</dbReference>
<evidence type="ECO:0000256" key="7">
    <source>
        <dbReference type="ARBA" id="ARBA00022967"/>
    </source>
</evidence>
<sequence>MTLHLQGLTKSYAGTPALTDVSMALEPGRVHALMGENGAGKSTFIKLLAGVERADAMRIERDGTEVPLRSPADAHAAGFRFIHQELTIVPELSVAENILLGHRPPSLLGFVRWRALAARARAALEELGVAHIDVRRHAGSLRTGDRMLMKIAAALVRDEGAETPSLYVLDEPTAALNEAESEKLFAVIERLTARGAAVLYVSHRLAEVMRLADEVSVLRNGQLVMSAPVSETDRETVIRQMTGREVTETVPPRTVPVGSAVVARAEGVGSRHLSDISFELREGEILGLAGLADAEQGAVLDLFLGLEKVRTGRLDYGDGPVPHNPARAWNAGIAYVPRERRAEGLMMPMTIRENALLPHLAGLLASRRAERRRAGELGQSVKLKARGPDQIVSQLSGGNQQKVVFARALGGRPRLLLLDEPTRGVDVGAKFEIYSLIRELAATGCAVILSSTDLPELIGLSDRLLILQKGRQVSALTPDGLTQAGLLAACYATDERAA</sequence>
<dbReference type="CDD" id="cd03216">
    <property type="entry name" value="ABC_Carb_Monos_I"/>
    <property type="match status" value="1"/>
</dbReference>
<dbReference type="CDD" id="cd03215">
    <property type="entry name" value="ABC_Carb_Monos_II"/>
    <property type="match status" value="1"/>
</dbReference>
<proteinExistence type="predicted"/>
<evidence type="ECO:0000256" key="1">
    <source>
        <dbReference type="ARBA" id="ARBA00022448"/>
    </source>
</evidence>
<keyword evidence="3" id="KW-0762">Sugar transport</keyword>
<dbReference type="PANTHER" id="PTHR43790:SF3">
    <property type="entry name" value="D-ALLOSE IMPORT ATP-BINDING PROTEIN ALSA-RELATED"/>
    <property type="match status" value="1"/>
</dbReference>
<keyword evidence="8" id="KW-0472">Membrane</keyword>
<dbReference type="AlphaFoldDB" id="A0A5C5GIM5"/>
<evidence type="ECO:0000259" key="9">
    <source>
        <dbReference type="PROSITE" id="PS50893"/>
    </source>
</evidence>
<evidence type="ECO:0000256" key="3">
    <source>
        <dbReference type="ARBA" id="ARBA00022597"/>
    </source>
</evidence>
<dbReference type="GO" id="GO:0005524">
    <property type="term" value="F:ATP binding"/>
    <property type="evidence" value="ECO:0007669"/>
    <property type="project" value="UniProtKB-KW"/>
</dbReference>